<keyword evidence="3" id="KW-1185">Reference proteome</keyword>
<sequence length="294" mass="32780">MRLSFLPRRLLVPTALLGLLLGAAACASNPLASDAAAPNSEAAASSTLTLDLRALATHAWLHFDQTRHTCETFDYFPAGGIYTFYCRARTFLSAEALLANTDLPVFESGPHQGTLVRDATDSFGHYNPAFVSRLADWALPAATHPALLPRTRAVYTEAVRPLATTLWATYQRLQQHPEYLQAEATRLQLAMQSPQGVPRDHYERYFFMMNPHFFDAPEADFNYFYNRGFDGGVYEGNVVKSAVGFWIRRHIDGTDALFADQLKRLFEVYEPALVADQPHPTKQGLPTSPHLAHP</sequence>
<name>A0ABY0CN67_9DELT</name>
<evidence type="ECO:0000313" key="3">
    <source>
        <dbReference type="Proteomes" id="UP000282926"/>
    </source>
</evidence>
<proteinExistence type="predicted"/>
<keyword evidence="1" id="KW-0732">Signal</keyword>
<evidence type="ECO:0000313" key="2">
    <source>
        <dbReference type="EMBL" id="RVU41054.1"/>
    </source>
</evidence>
<feature type="signal peptide" evidence="1">
    <location>
        <begin position="1"/>
        <end position="27"/>
    </location>
</feature>
<protein>
    <submittedName>
        <fullName evidence="2">Uncharacterized protein</fullName>
    </submittedName>
</protein>
<evidence type="ECO:0000256" key="1">
    <source>
        <dbReference type="SAM" id="SignalP"/>
    </source>
</evidence>
<comment type="caution">
    <text evidence="2">The sequence shown here is derived from an EMBL/GenBank/DDBJ whole genome shotgun (WGS) entry which is preliminary data.</text>
</comment>
<gene>
    <name evidence="2" type="ORF">EA187_19325</name>
</gene>
<dbReference type="PROSITE" id="PS51257">
    <property type="entry name" value="PROKAR_LIPOPROTEIN"/>
    <property type="match status" value="1"/>
</dbReference>
<reference evidence="2 3" key="1">
    <citation type="submission" date="2019-01" db="EMBL/GenBank/DDBJ databases">
        <title>Lujinxingia litoralis gen. nov., sp. nov. and Lujinxingia sediminis gen. nov., sp. nov., new members in the order Bradymonadales, isolated from coastal sediment.</title>
        <authorList>
            <person name="Li C.-M."/>
        </authorList>
    </citation>
    <scope>NUCLEOTIDE SEQUENCE [LARGE SCALE GENOMIC DNA]</scope>
    <source>
        <strain evidence="2 3">SEH01</strain>
    </source>
</reference>
<feature type="chain" id="PRO_5045266513" evidence="1">
    <location>
        <begin position="28"/>
        <end position="294"/>
    </location>
</feature>
<dbReference type="RefSeq" id="WP_127781353.1">
    <property type="nucleotide sequence ID" value="NZ_SADD01000019.1"/>
</dbReference>
<dbReference type="Proteomes" id="UP000282926">
    <property type="component" value="Unassembled WGS sequence"/>
</dbReference>
<dbReference type="EMBL" id="SADD01000019">
    <property type="protein sequence ID" value="RVU41054.1"/>
    <property type="molecule type" value="Genomic_DNA"/>
</dbReference>
<accession>A0ABY0CN67</accession>
<organism evidence="2 3">
    <name type="scientific">Lujinxingia sediminis</name>
    <dbReference type="NCBI Taxonomy" id="2480984"/>
    <lineage>
        <taxon>Bacteria</taxon>
        <taxon>Deltaproteobacteria</taxon>
        <taxon>Bradymonadales</taxon>
        <taxon>Lujinxingiaceae</taxon>
        <taxon>Lujinxingia</taxon>
    </lineage>
</organism>